<dbReference type="PANTHER" id="PTHR10077">
    <property type="entry name" value="CALPASTATIN"/>
    <property type="match status" value="1"/>
</dbReference>
<dbReference type="AlphaFoldDB" id="A0AAV7DLA6"/>
<feature type="compositionally biased region" description="Basic and acidic residues" evidence="12">
    <location>
        <begin position="215"/>
        <end position="241"/>
    </location>
</feature>
<feature type="compositionally biased region" description="Basic and acidic residues" evidence="12">
    <location>
        <begin position="68"/>
        <end position="77"/>
    </location>
</feature>
<keyword evidence="14" id="KW-1185">Reference proteome</keyword>
<keyword evidence="9" id="KW-0832">Ubl conjugation</keyword>
<feature type="compositionally biased region" description="Basic and acidic residues" evidence="12">
    <location>
        <begin position="113"/>
        <end position="123"/>
    </location>
</feature>
<evidence type="ECO:0000256" key="4">
    <source>
        <dbReference type="ARBA" id="ARBA00022499"/>
    </source>
</evidence>
<sequence>MPNKGKKPAGGAKGQGGKKTDGTPKPTDKKSSETAEKKYGTTSTSTSTSTSSSAAAAGSSRVPTSQDRTMKPADTKPKSTTKTEPPKPTQTSVPKSTTTSKSTTATSSTVKPSTEKASTKQDIKAAPQKQKSDSTKPSGAASKAAAASVVATSKPKDVVKEEKKSVSTGSAAAASTTGDKDALDLLSDSLGGPDTVPESPKFTGPEIADTPATSEHVEKLGDRDSTIPPEYRHLLDGKGEKPAPPPPEEARKSLGDDDLVAAFSSDFVSSQAPPEEKKPKLEEPKSSTPKSSTVPSTTEKVTTKQDLKAAPQKQKSDTTVHSGAVGKAAAVPVVSTSKPRDETIKEKKTVTVQQIAAVPATKSEKDEALDLLIDSLGGPDTVPESPKFTGPEIADTPVTSEHLERLGDRDSTIPPEYRHLLDGKGEKPAPPPAEEARKSLGDDDLVAAFSSDFVSCQAPPDEKKPKLEEIQKKEAKPISSGLTAPTQSSTMALSDEALDELLGTLEGPPTTEPDSPQYTGPEITETITKSYLEELGKRDSTIPPEYRHLLDGKDQEGKPLPPPAVQPPPLSDASLVDEFSKDFESCISPAATTTPALQPKDAAQDKQAKSDVVVPSAASSVQAASAPSAGMESALDELMGTLEGPEFSVPESPVYTGPEVTEMSTATYIEELGKRDSSIPPAYRHLLDGKEDGKPVLPKPEDKPMSDKELVDAFDLEFACPQSPAAQQTPPAQPTDAAKVKKTEVEAVVSSSSSARQAAPAPSKSPAGKVDPLDALAGTLSSRKEDPKEKKPAADKIKEKTSKENKEKLGEDEETIPPDYRLHEVKDKDGKPLLPKPDEKPKAMSEDELLDALTEGFDTTPVPAQCAPLQSSAKVPGKSQSAETVSCSKASAVHSAGKPSASISDDALDLLSGSLGERQPDPDEYKPVVDVIKEKMKEEFIHKPGETDGSIPPEYRHLLDGKEEGKPAKPESVKPQPSLDDNAAIDLLSSGFASCDTGSTDKTQNSSKVEKSSSSTPVSKASGKLPESSKDKIEKSPSVHKTETPGKVPDSSKSTSQSSLEKPSAQKTSKS</sequence>
<feature type="compositionally biased region" description="Basic and acidic residues" evidence="12">
    <location>
        <begin position="274"/>
        <end position="285"/>
    </location>
</feature>
<feature type="region of interest" description="Disordered" evidence="12">
    <location>
        <begin position="939"/>
        <end position="1071"/>
    </location>
</feature>
<dbReference type="GO" id="GO:0005737">
    <property type="term" value="C:cytoplasm"/>
    <property type="evidence" value="ECO:0007669"/>
    <property type="project" value="TreeGrafter"/>
</dbReference>
<evidence type="ECO:0000256" key="5">
    <source>
        <dbReference type="ARBA" id="ARBA00022553"/>
    </source>
</evidence>
<evidence type="ECO:0000313" key="13">
    <source>
        <dbReference type="EMBL" id="KAG8598310.1"/>
    </source>
</evidence>
<keyword evidence="6" id="KW-0646">Protease inhibitor</keyword>
<keyword evidence="5" id="KW-0597">Phosphoprotein</keyword>
<evidence type="ECO:0000256" key="6">
    <source>
        <dbReference type="ARBA" id="ARBA00022690"/>
    </source>
</evidence>
<keyword evidence="4" id="KW-1017">Isopeptide bond</keyword>
<evidence type="ECO:0000256" key="1">
    <source>
        <dbReference type="ARBA" id="ARBA00002637"/>
    </source>
</evidence>
<feature type="compositionally biased region" description="Basic and acidic residues" evidence="12">
    <location>
        <begin position="918"/>
        <end position="930"/>
    </location>
</feature>
<feature type="region of interest" description="Disordered" evidence="12">
    <location>
        <begin position="911"/>
        <end position="930"/>
    </location>
</feature>
<feature type="compositionally biased region" description="Polar residues" evidence="12">
    <location>
        <begin position="480"/>
        <end position="492"/>
    </location>
</feature>
<feature type="compositionally biased region" description="Basic and acidic residues" evidence="12">
    <location>
        <begin position="820"/>
        <end position="845"/>
    </location>
</feature>
<feature type="compositionally biased region" description="Low complexity" evidence="12">
    <location>
        <begin position="135"/>
        <end position="153"/>
    </location>
</feature>
<keyword evidence="8" id="KW-0677">Repeat</keyword>
<feature type="compositionally biased region" description="Basic and acidic residues" evidence="12">
    <location>
        <begin position="18"/>
        <end position="39"/>
    </location>
</feature>
<reference evidence="13" key="1">
    <citation type="thesis" date="2020" institute="ProQuest LLC" country="789 East Eisenhower Parkway, Ann Arbor, MI, USA">
        <title>Comparative Genomics and Chromosome Evolution.</title>
        <authorList>
            <person name="Mudd A.B."/>
        </authorList>
    </citation>
    <scope>NUCLEOTIDE SEQUENCE</scope>
    <source>
        <strain evidence="13">237g6f4</strain>
        <tissue evidence="13">Blood</tissue>
    </source>
</reference>
<organism evidence="13 14">
    <name type="scientific">Engystomops pustulosus</name>
    <name type="common">Tungara frog</name>
    <name type="synonym">Physalaemus pustulosus</name>
    <dbReference type="NCBI Taxonomy" id="76066"/>
    <lineage>
        <taxon>Eukaryota</taxon>
        <taxon>Metazoa</taxon>
        <taxon>Chordata</taxon>
        <taxon>Craniata</taxon>
        <taxon>Vertebrata</taxon>
        <taxon>Euteleostomi</taxon>
        <taxon>Amphibia</taxon>
        <taxon>Batrachia</taxon>
        <taxon>Anura</taxon>
        <taxon>Neobatrachia</taxon>
        <taxon>Hyloidea</taxon>
        <taxon>Leptodactylidae</taxon>
        <taxon>Leiuperinae</taxon>
        <taxon>Engystomops</taxon>
    </lineage>
</organism>
<feature type="compositionally biased region" description="Low complexity" evidence="12">
    <location>
        <begin position="323"/>
        <end position="334"/>
    </location>
</feature>
<feature type="compositionally biased region" description="Polar residues" evidence="12">
    <location>
        <begin position="996"/>
        <end position="1005"/>
    </location>
</feature>
<dbReference type="Pfam" id="PF00748">
    <property type="entry name" value="Calpain_inhib"/>
    <property type="match status" value="6"/>
</dbReference>
<evidence type="ECO:0000256" key="7">
    <source>
        <dbReference type="ARBA" id="ARBA00022704"/>
    </source>
</evidence>
<feature type="compositionally biased region" description="Basic and acidic residues" evidence="12">
    <location>
        <begin position="460"/>
        <end position="476"/>
    </location>
</feature>
<dbReference type="PANTHER" id="PTHR10077:SF0">
    <property type="entry name" value="CALPASTATIN"/>
    <property type="match status" value="1"/>
</dbReference>
<feature type="compositionally biased region" description="Low complexity" evidence="12">
    <location>
        <begin position="746"/>
        <end position="770"/>
    </location>
</feature>
<accession>A0AAV7DLA6</accession>
<feature type="compositionally biased region" description="Low complexity" evidence="12">
    <location>
        <begin position="166"/>
        <end position="177"/>
    </location>
</feature>
<dbReference type="GO" id="GO:0010859">
    <property type="term" value="F:calcium-dependent cysteine-type endopeptidase inhibitor activity"/>
    <property type="evidence" value="ECO:0007669"/>
    <property type="project" value="TreeGrafter"/>
</dbReference>
<feature type="compositionally biased region" description="Polar residues" evidence="12">
    <location>
        <begin position="868"/>
        <end position="889"/>
    </location>
</feature>
<evidence type="ECO:0000313" key="14">
    <source>
        <dbReference type="Proteomes" id="UP000824782"/>
    </source>
</evidence>
<dbReference type="InterPro" id="IPR001259">
    <property type="entry name" value="Prot_inh_calpain"/>
</dbReference>
<feature type="compositionally biased region" description="Low complexity" evidence="12">
    <location>
        <begin position="1051"/>
        <end position="1063"/>
    </location>
</feature>
<feature type="region of interest" description="Disordered" evidence="12">
    <location>
        <begin position="861"/>
        <end position="905"/>
    </location>
</feature>
<feature type="compositionally biased region" description="Basic and acidic residues" evidence="12">
    <location>
        <begin position="782"/>
        <end position="809"/>
    </location>
</feature>
<feature type="compositionally biased region" description="Pro residues" evidence="12">
    <location>
        <begin position="559"/>
        <end position="570"/>
    </location>
</feature>
<protein>
    <recommendedName>
        <fullName evidence="3">Calpastatin</fullName>
    </recommendedName>
    <alternativeName>
        <fullName evidence="11">Calpain inhibitor</fullName>
    </alternativeName>
</protein>
<comment type="similarity">
    <text evidence="2">Belongs to the protease inhibitor I27 (calpastatin) family.</text>
</comment>
<proteinExistence type="inferred from homology"/>
<feature type="compositionally biased region" description="Low complexity" evidence="12">
    <location>
        <begin position="286"/>
        <end position="300"/>
    </location>
</feature>
<evidence type="ECO:0000256" key="11">
    <source>
        <dbReference type="ARBA" id="ARBA00033013"/>
    </source>
</evidence>
<feature type="compositionally biased region" description="Low complexity" evidence="12">
    <location>
        <begin position="1012"/>
        <end position="1024"/>
    </location>
</feature>
<dbReference type="Proteomes" id="UP000824782">
    <property type="component" value="Unassembled WGS sequence"/>
</dbReference>
<feature type="compositionally biased region" description="Basic and acidic residues" evidence="12">
    <location>
        <begin position="535"/>
        <end position="557"/>
    </location>
</feature>
<feature type="region of interest" description="Disordered" evidence="12">
    <location>
        <begin position="673"/>
        <end position="847"/>
    </location>
</feature>
<feature type="compositionally biased region" description="Low complexity" evidence="12">
    <location>
        <begin position="40"/>
        <end position="60"/>
    </location>
</feature>
<feature type="compositionally biased region" description="Basic and acidic residues" evidence="12">
    <location>
        <begin position="1027"/>
        <end position="1044"/>
    </location>
</feature>
<feature type="region of interest" description="Disordered" evidence="12">
    <location>
        <begin position="590"/>
        <end position="634"/>
    </location>
</feature>
<evidence type="ECO:0000256" key="8">
    <source>
        <dbReference type="ARBA" id="ARBA00022737"/>
    </source>
</evidence>
<evidence type="ECO:0000256" key="10">
    <source>
        <dbReference type="ARBA" id="ARBA00022990"/>
    </source>
</evidence>
<keyword evidence="10" id="KW-0007">Acetylation</keyword>
<evidence type="ECO:0000256" key="3">
    <source>
        <dbReference type="ARBA" id="ARBA00017619"/>
    </source>
</evidence>
<dbReference type="EMBL" id="WNYA01000001">
    <property type="protein sequence ID" value="KAG8598310.1"/>
    <property type="molecule type" value="Genomic_DNA"/>
</dbReference>
<feature type="compositionally biased region" description="Basic and acidic residues" evidence="12">
    <location>
        <begin position="954"/>
        <end position="972"/>
    </location>
</feature>
<keyword evidence="7" id="KW-0789">Thiol protease inhibitor</keyword>
<evidence type="ECO:0000256" key="2">
    <source>
        <dbReference type="ARBA" id="ARBA00009487"/>
    </source>
</evidence>
<feature type="compositionally biased region" description="Basic and acidic residues" evidence="12">
    <location>
        <begin position="154"/>
        <end position="165"/>
    </location>
</feature>
<feature type="compositionally biased region" description="Low complexity" evidence="12">
    <location>
        <begin position="721"/>
        <end position="737"/>
    </location>
</feature>
<dbReference type="InterPro" id="IPR026998">
    <property type="entry name" value="Calpastatin"/>
</dbReference>
<comment type="function">
    <text evidence="1">Specific inhibition of calpain (calcium-dependent cysteine protease). Plays a key role in postmortem tenderization of meat and have been proposed to be involved in muscle protein degradation in living tissue.</text>
</comment>
<feature type="compositionally biased region" description="Low complexity" evidence="12">
    <location>
        <begin position="78"/>
        <end position="112"/>
    </location>
</feature>
<comment type="caution">
    <text evidence="13">The sequence shown here is derived from an EMBL/GenBank/DDBJ whole genome shotgun (WGS) entry which is preliminary data.</text>
</comment>
<feature type="region of interest" description="Disordered" evidence="12">
    <location>
        <begin position="374"/>
        <end position="522"/>
    </location>
</feature>
<evidence type="ECO:0000256" key="9">
    <source>
        <dbReference type="ARBA" id="ARBA00022843"/>
    </source>
</evidence>
<gene>
    <name evidence="13" type="ORF">GDO81_002558</name>
</gene>
<feature type="region of interest" description="Disordered" evidence="12">
    <location>
        <begin position="535"/>
        <end position="574"/>
    </location>
</feature>
<name>A0AAV7DLA6_ENGPU</name>
<evidence type="ECO:0000256" key="12">
    <source>
        <dbReference type="SAM" id="MobiDB-lite"/>
    </source>
</evidence>
<feature type="compositionally biased region" description="Low complexity" evidence="12">
    <location>
        <begin position="610"/>
        <end position="629"/>
    </location>
</feature>
<feature type="region of interest" description="Disordered" evidence="12">
    <location>
        <begin position="1"/>
        <end position="346"/>
    </location>
</feature>
<feature type="compositionally biased region" description="Basic and acidic residues" evidence="12">
    <location>
        <begin position="401"/>
        <end position="427"/>
    </location>
</feature>
<feature type="compositionally biased region" description="Basic and acidic residues" evidence="12">
    <location>
        <begin position="685"/>
        <end position="711"/>
    </location>
</feature>